<name>A6UU27_META3</name>
<protein>
    <recommendedName>
        <fullName evidence="2">DUF1616 domain-containing protein</fullName>
    </recommendedName>
</protein>
<evidence type="ECO:0000313" key="4">
    <source>
        <dbReference type="Proteomes" id="UP000001106"/>
    </source>
</evidence>
<dbReference type="Pfam" id="PF07760">
    <property type="entry name" value="DUF1616"/>
    <property type="match status" value="1"/>
</dbReference>
<organism evidence="3 4">
    <name type="scientific">Methanococcus aeolicus (strain ATCC BAA-1280 / DSM 17508 / OCM 812 / Nankai-3)</name>
    <dbReference type="NCBI Taxonomy" id="419665"/>
    <lineage>
        <taxon>Archaea</taxon>
        <taxon>Methanobacteriati</taxon>
        <taxon>Methanobacteriota</taxon>
        <taxon>Methanomada group</taxon>
        <taxon>Methanococci</taxon>
        <taxon>Methanococcales</taxon>
        <taxon>Methanococcaceae</taxon>
        <taxon>Methanococcus</taxon>
    </lineage>
</organism>
<dbReference type="Proteomes" id="UP000001106">
    <property type="component" value="Chromosome"/>
</dbReference>
<feature type="domain" description="DUF1616" evidence="2">
    <location>
        <begin position="2"/>
        <end position="189"/>
    </location>
</feature>
<proteinExistence type="predicted"/>
<dbReference type="EMBL" id="CP000743">
    <property type="protein sequence ID" value="ABR55999.1"/>
    <property type="molecule type" value="Genomic_DNA"/>
</dbReference>
<gene>
    <name evidence="3" type="ordered locus">Maeo_0413</name>
</gene>
<keyword evidence="1" id="KW-0472">Membrane</keyword>
<accession>A6UU27</accession>
<reference evidence="3" key="1">
    <citation type="submission" date="2007-06" db="EMBL/GenBank/DDBJ databases">
        <title>Complete sequence of Methanococcus aeolicus Nankai-3.</title>
        <authorList>
            <consortium name="US DOE Joint Genome Institute"/>
            <person name="Copeland A."/>
            <person name="Lucas S."/>
            <person name="Lapidus A."/>
            <person name="Barry K."/>
            <person name="Glavina del Rio T."/>
            <person name="Dalin E."/>
            <person name="Tice H."/>
            <person name="Pitluck S."/>
            <person name="Chain P."/>
            <person name="Malfatti S."/>
            <person name="Shin M."/>
            <person name="Vergez L."/>
            <person name="Schmutz J."/>
            <person name="Larimer F."/>
            <person name="Land M."/>
            <person name="Hauser L."/>
            <person name="Kyrpides N."/>
            <person name="Lykidis A."/>
            <person name="Sieprawska-Lupa M."/>
            <person name="Whitman W.B."/>
            <person name="Richardson P."/>
        </authorList>
    </citation>
    <scope>NUCLEOTIDE SEQUENCE [LARGE SCALE GENOMIC DNA]</scope>
    <source>
        <strain evidence="3">Nankai-3</strain>
    </source>
</reference>
<evidence type="ECO:0000256" key="1">
    <source>
        <dbReference type="SAM" id="Phobius"/>
    </source>
</evidence>
<dbReference type="RefSeq" id="WP_011973131.1">
    <property type="nucleotide sequence ID" value="NC_009635.1"/>
</dbReference>
<dbReference type="STRING" id="419665.Maeo_0413"/>
<evidence type="ECO:0000313" key="3">
    <source>
        <dbReference type="EMBL" id="ABR55999.1"/>
    </source>
</evidence>
<keyword evidence="4" id="KW-1185">Reference proteome</keyword>
<feature type="transmembrane region" description="Helical" evidence="1">
    <location>
        <begin position="25"/>
        <end position="45"/>
    </location>
</feature>
<dbReference type="InterPro" id="IPR011674">
    <property type="entry name" value="DUF1616"/>
</dbReference>
<dbReference type="eggNOG" id="arCOG02884">
    <property type="taxonomic scope" value="Archaea"/>
</dbReference>
<dbReference type="OrthoDB" id="82282at2157"/>
<keyword evidence="1" id="KW-1133">Transmembrane helix</keyword>
<evidence type="ECO:0000259" key="2">
    <source>
        <dbReference type="Pfam" id="PF07760"/>
    </source>
</evidence>
<dbReference type="KEGG" id="mae:Maeo_0413"/>
<sequence>MNLKRYLANLKEGLDWNNRSKLNKFLTIFFLILLVSSLIATIYIIENPKQTEYFTEFYILGQTGKAYDYPTNLFAGQNGTVIIGVVNREGKEMNYTVEIYLVNATYNDINITENITNDTYGTNSIIINNITRLDKFDNILLYPKPIVVEGNWSSQWETPYMININKSGNYQLWFLLFENETYKNDSETQKIYHGINNDILSLKLNIEVKKSYMWG</sequence>
<dbReference type="HOGENOM" id="CLU_1485899_0_0_2"/>
<dbReference type="AlphaFoldDB" id="A6UU27"/>
<dbReference type="GeneID" id="5326753"/>
<keyword evidence="1" id="KW-0812">Transmembrane</keyword>